<protein>
    <submittedName>
        <fullName evidence="2">Uncharacterized protein</fullName>
    </submittedName>
</protein>
<feature type="region of interest" description="Disordered" evidence="1">
    <location>
        <begin position="1"/>
        <end position="92"/>
    </location>
</feature>
<dbReference type="EMBL" id="CAJPIN010039419">
    <property type="protein sequence ID" value="CAG2065071.1"/>
    <property type="molecule type" value="Genomic_DNA"/>
</dbReference>
<accession>A0ABN7PDB5</accession>
<feature type="non-terminal residue" evidence="2">
    <location>
        <position position="92"/>
    </location>
</feature>
<sequence>DSGSDIDVRQKTKKKQKSGITSGSDGEQEKGSEEEGAEPSATAEALFGDADDISTDEDEQTSKKSDDGRGSDQEKERRFGEDGEELRPVVEE</sequence>
<gene>
    <name evidence="2" type="ORF">TPAB3V08_LOCUS12015</name>
</gene>
<dbReference type="Proteomes" id="UP001153148">
    <property type="component" value="Unassembled WGS sequence"/>
</dbReference>
<feature type="compositionally biased region" description="Basic and acidic residues" evidence="1">
    <location>
        <begin position="60"/>
        <end position="92"/>
    </location>
</feature>
<feature type="non-terminal residue" evidence="2">
    <location>
        <position position="1"/>
    </location>
</feature>
<reference evidence="2" key="1">
    <citation type="submission" date="2021-03" db="EMBL/GenBank/DDBJ databases">
        <authorList>
            <person name="Tran Van P."/>
        </authorList>
    </citation>
    <scope>NUCLEOTIDE SEQUENCE</scope>
</reference>
<comment type="caution">
    <text evidence="2">The sequence shown here is derived from an EMBL/GenBank/DDBJ whole genome shotgun (WGS) entry which is preliminary data.</text>
</comment>
<name>A0ABN7PDB5_TIMPD</name>
<feature type="compositionally biased region" description="Basic and acidic residues" evidence="1">
    <location>
        <begin position="1"/>
        <end position="10"/>
    </location>
</feature>
<keyword evidence="3" id="KW-1185">Reference proteome</keyword>
<organism evidence="2 3">
    <name type="scientific">Timema podura</name>
    <name type="common">Walking stick</name>
    <dbReference type="NCBI Taxonomy" id="61482"/>
    <lineage>
        <taxon>Eukaryota</taxon>
        <taxon>Metazoa</taxon>
        <taxon>Ecdysozoa</taxon>
        <taxon>Arthropoda</taxon>
        <taxon>Hexapoda</taxon>
        <taxon>Insecta</taxon>
        <taxon>Pterygota</taxon>
        <taxon>Neoptera</taxon>
        <taxon>Polyneoptera</taxon>
        <taxon>Phasmatodea</taxon>
        <taxon>Timematodea</taxon>
        <taxon>Timematoidea</taxon>
        <taxon>Timematidae</taxon>
        <taxon>Timema</taxon>
    </lineage>
</organism>
<feature type="compositionally biased region" description="Acidic residues" evidence="1">
    <location>
        <begin position="49"/>
        <end position="59"/>
    </location>
</feature>
<evidence type="ECO:0000256" key="1">
    <source>
        <dbReference type="SAM" id="MobiDB-lite"/>
    </source>
</evidence>
<evidence type="ECO:0000313" key="3">
    <source>
        <dbReference type="Proteomes" id="UP001153148"/>
    </source>
</evidence>
<proteinExistence type="predicted"/>
<evidence type="ECO:0000313" key="2">
    <source>
        <dbReference type="EMBL" id="CAG2065071.1"/>
    </source>
</evidence>